<dbReference type="EMBL" id="CAJRST010019002">
    <property type="protein sequence ID" value="CAG5951108.1"/>
    <property type="molecule type" value="Genomic_DNA"/>
</dbReference>
<proteinExistence type="predicted"/>
<feature type="domain" description="C-type lectin" evidence="1">
    <location>
        <begin position="27"/>
        <end position="121"/>
    </location>
</feature>
<evidence type="ECO:0000259" key="1">
    <source>
        <dbReference type="PROSITE" id="PS50041"/>
    </source>
</evidence>
<accession>A0A8S4BEJ9</accession>
<dbReference type="AlphaFoldDB" id="A0A8S4BEJ9"/>
<organism evidence="2 3">
    <name type="scientific">Menidia menidia</name>
    <name type="common">Atlantic silverside</name>
    <dbReference type="NCBI Taxonomy" id="238744"/>
    <lineage>
        <taxon>Eukaryota</taxon>
        <taxon>Metazoa</taxon>
        <taxon>Chordata</taxon>
        <taxon>Craniata</taxon>
        <taxon>Vertebrata</taxon>
        <taxon>Euteleostomi</taxon>
        <taxon>Actinopterygii</taxon>
        <taxon>Neopterygii</taxon>
        <taxon>Teleostei</taxon>
        <taxon>Neoteleostei</taxon>
        <taxon>Acanthomorphata</taxon>
        <taxon>Ovalentaria</taxon>
        <taxon>Atherinomorphae</taxon>
        <taxon>Atheriniformes</taxon>
        <taxon>Atherinopsidae</taxon>
        <taxon>Menidiinae</taxon>
        <taxon>Menidia</taxon>
    </lineage>
</organism>
<comment type="caution">
    <text evidence="2">The sequence shown here is derived from an EMBL/GenBank/DDBJ whole genome shotgun (WGS) entry which is preliminary data.</text>
</comment>
<keyword evidence="3" id="KW-1185">Reference proteome</keyword>
<dbReference type="Proteomes" id="UP000677803">
    <property type="component" value="Unassembled WGS sequence"/>
</dbReference>
<sequence>MVMVESGGLTASTQWDLHGSQKGPLKANLASIQSNDEFTFLKKLIIQKGGRSRRTWIGGHDAVQDNVWMWSDGSPFTFTSWGRGEPNNYRGQKEPCMEIMNAGSGYVNDEPCQRRSAFICAKNA</sequence>
<dbReference type="InterPro" id="IPR050111">
    <property type="entry name" value="C-type_lectin/snaclec_domain"/>
</dbReference>
<dbReference type="InterPro" id="IPR001304">
    <property type="entry name" value="C-type_lectin-like"/>
</dbReference>
<dbReference type="PROSITE" id="PS50041">
    <property type="entry name" value="C_TYPE_LECTIN_2"/>
    <property type="match status" value="1"/>
</dbReference>
<dbReference type="Pfam" id="PF00059">
    <property type="entry name" value="Lectin_C"/>
    <property type="match status" value="1"/>
</dbReference>
<evidence type="ECO:0000313" key="2">
    <source>
        <dbReference type="EMBL" id="CAG5951108.1"/>
    </source>
</evidence>
<name>A0A8S4BEJ9_9TELE</name>
<evidence type="ECO:0000313" key="3">
    <source>
        <dbReference type="Proteomes" id="UP000677803"/>
    </source>
</evidence>
<protein>
    <submittedName>
        <fullName evidence="2">(Atlantic silverside) hypothetical protein</fullName>
    </submittedName>
</protein>
<dbReference type="PRINTS" id="PR01504">
    <property type="entry name" value="PNCREATITSAP"/>
</dbReference>
<dbReference type="OrthoDB" id="441660at2759"/>
<dbReference type="Gene3D" id="3.10.100.10">
    <property type="entry name" value="Mannose-Binding Protein A, subunit A"/>
    <property type="match status" value="1"/>
</dbReference>
<dbReference type="PANTHER" id="PTHR22803">
    <property type="entry name" value="MANNOSE, PHOSPHOLIPASE, LECTIN RECEPTOR RELATED"/>
    <property type="match status" value="1"/>
</dbReference>
<reference evidence="2" key="1">
    <citation type="submission" date="2021-05" db="EMBL/GenBank/DDBJ databases">
        <authorList>
            <person name="Tigano A."/>
        </authorList>
    </citation>
    <scope>NUCLEOTIDE SEQUENCE</scope>
</reference>
<dbReference type="CDD" id="cd00037">
    <property type="entry name" value="CLECT"/>
    <property type="match status" value="1"/>
</dbReference>
<dbReference type="InterPro" id="IPR016186">
    <property type="entry name" value="C-type_lectin-like/link_sf"/>
</dbReference>
<dbReference type="SUPFAM" id="SSF56436">
    <property type="entry name" value="C-type lectin-like"/>
    <property type="match status" value="1"/>
</dbReference>
<dbReference type="SMART" id="SM00034">
    <property type="entry name" value="CLECT"/>
    <property type="match status" value="1"/>
</dbReference>
<dbReference type="InterPro" id="IPR016187">
    <property type="entry name" value="CTDL_fold"/>
</dbReference>
<gene>
    <name evidence="2" type="ORF">MMEN_LOCUS14346</name>
</gene>